<keyword evidence="11" id="KW-1185">Reference proteome</keyword>
<reference evidence="10 11" key="1">
    <citation type="submission" date="2024-02" db="EMBL/GenBank/DDBJ databases">
        <authorList>
            <person name="Chen Y."/>
            <person name="Shah S."/>
            <person name="Dougan E. K."/>
            <person name="Thang M."/>
            <person name="Chan C."/>
        </authorList>
    </citation>
    <scope>NUCLEOTIDE SEQUENCE [LARGE SCALE GENOMIC DNA]</scope>
</reference>
<dbReference type="Gene3D" id="1.10.238.10">
    <property type="entry name" value="EF-hand"/>
    <property type="match status" value="1"/>
</dbReference>
<feature type="transmembrane region" description="Helical" evidence="8">
    <location>
        <begin position="630"/>
        <end position="657"/>
    </location>
</feature>
<dbReference type="PROSITE" id="PS50088">
    <property type="entry name" value="ANK_REPEAT"/>
    <property type="match status" value="1"/>
</dbReference>
<dbReference type="InterPro" id="IPR005821">
    <property type="entry name" value="Ion_trans_dom"/>
</dbReference>
<evidence type="ECO:0000256" key="2">
    <source>
        <dbReference type="ARBA" id="ARBA00022692"/>
    </source>
</evidence>
<feature type="region of interest" description="Disordered" evidence="7">
    <location>
        <begin position="252"/>
        <end position="280"/>
    </location>
</feature>
<feature type="transmembrane region" description="Helical" evidence="8">
    <location>
        <begin position="532"/>
        <end position="555"/>
    </location>
</feature>
<comment type="subcellular location">
    <subcellularLocation>
        <location evidence="1">Membrane</location>
        <topology evidence="1">Multi-pass membrane protein</topology>
    </subcellularLocation>
</comment>
<dbReference type="InterPro" id="IPR011992">
    <property type="entry name" value="EF-hand-dom_pair"/>
</dbReference>
<keyword evidence="6" id="KW-0040">ANK repeat</keyword>
<evidence type="ECO:0000256" key="8">
    <source>
        <dbReference type="SAM" id="Phobius"/>
    </source>
</evidence>
<organism evidence="10 11">
    <name type="scientific">Durusdinium trenchii</name>
    <dbReference type="NCBI Taxonomy" id="1381693"/>
    <lineage>
        <taxon>Eukaryota</taxon>
        <taxon>Sar</taxon>
        <taxon>Alveolata</taxon>
        <taxon>Dinophyceae</taxon>
        <taxon>Suessiales</taxon>
        <taxon>Symbiodiniaceae</taxon>
        <taxon>Durusdinium</taxon>
    </lineage>
</organism>
<evidence type="ECO:0000256" key="4">
    <source>
        <dbReference type="ARBA" id="ARBA00022989"/>
    </source>
</evidence>
<evidence type="ECO:0000256" key="3">
    <source>
        <dbReference type="ARBA" id="ARBA00022837"/>
    </source>
</evidence>
<evidence type="ECO:0000256" key="6">
    <source>
        <dbReference type="PROSITE-ProRule" id="PRU00023"/>
    </source>
</evidence>
<dbReference type="PANTHER" id="PTHR10037">
    <property type="entry name" value="VOLTAGE-GATED CATION CHANNEL CALCIUM AND SODIUM"/>
    <property type="match status" value="1"/>
</dbReference>
<evidence type="ECO:0000256" key="7">
    <source>
        <dbReference type="SAM" id="MobiDB-lite"/>
    </source>
</evidence>
<keyword evidence="3" id="KW-0106">Calcium</keyword>
<keyword evidence="5 8" id="KW-0472">Membrane</keyword>
<dbReference type="InterPro" id="IPR002048">
    <property type="entry name" value="EF_hand_dom"/>
</dbReference>
<dbReference type="InterPro" id="IPR002110">
    <property type="entry name" value="Ankyrin_rpt"/>
</dbReference>
<dbReference type="Proteomes" id="UP001642484">
    <property type="component" value="Unassembled WGS sequence"/>
</dbReference>
<proteinExistence type="predicted"/>
<dbReference type="SUPFAM" id="SSF47473">
    <property type="entry name" value="EF-hand"/>
    <property type="match status" value="1"/>
</dbReference>
<feature type="transmembrane region" description="Helical" evidence="8">
    <location>
        <begin position="727"/>
        <end position="755"/>
    </location>
</feature>
<dbReference type="Gene3D" id="1.20.120.350">
    <property type="entry name" value="Voltage-gated potassium channels. Chain C"/>
    <property type="match status" value="1"/>
</dbReference>
<dbReference type="Gene3D" id="1.25.40.20">
    <property type="entry name" value="Ankyrin repeat-containing domain"/>
    <property type="match status" value="1"/>
</dbReference>
<gene>
    <name evidence="10" type="ORF">CCMP2556_LOCUS52888</name>
</gene>
<keyword evidence="4 8" id="KW-1133">Transmembrane helix</keyword>
<dbReference type="PROSITE" id="PS50297">
    <property type="entry name" value="ANK_REP_REGION"/>
    <property type="match status" value="1"/>
</dbReference>
<dbReference type="SUPFAM" id="SSF81324">
    <property type="entry name" value="Voltage-gated potassium channels"/>
    <property type="match status" value="1"/>
</dbReference>
<evidence type="ECO:0000313" key="11">
    <source>
        <dbReference type="Proteomes" id="UP001642484"/>
    </source>
</evidence>
<dbReference type="SUPFAM" id="SSF48403">
    <property type="entry name" value="Ankyrin repeat"/>
    <property type="match status" value="1"/>
</dbReference>
<feature type="region of interest" description="Disordered" evidence="7">
    <location>
        <begin position="121"/>
        <end position="140"/>
    </location>
</feature>
<dbReference type="Gene3D" id="1.10.287.70">
    <property type="match status" value="1"/>
</dbReference>
<dbReference type="PANTHER" id="PTHR10037:SF62">
    <property type="entry name" value="SODIUM CHANNEL PROTEIN 60E"/>
    <property type="match status" value="1"/>
</dbReference>
<evidence type="ECO:0000256" key="5">
    <source>
        <dbReference type="ARBA" id="ARBA00023136"/>
    </source>
</evidence>
<dbReference type="InterPro" id="IPR027359">
    <property type="entry name" value="Volt_channel_dom_sf"/>
</dbReference>
<evidence type="ECO:0000256" key="1">
    <source>
        <dbReference type="ARBA" id="ARBA00004141"/>
    </source>
</evidence>
<dbReference type="PROSITE" id="PS50222">
    <property type="entry name" value="EF_HAND_2"/>
    <property type="match status" value="1"/>
</dbReference>
<feature type="compositionally biased region" description="Low complexity" evidence="7">
    <location>
        <begin position="254"/>
        <end position="263"/>
    </location>
</feature>
<accession>A0ABP0SPR1</accession>
<keyword evidence="2 8" id="KW-0812">Transmembrane</keyword>
<comment type="caution">
    <text evidence="10">The sequence shown here is derived from an EMBL/GenBank/DDBJ whole genome shotgun (WGS) entry which is preliminary data.</text>
</comment>
<protein>
    <recommendedName>
        <fullName evidence="9">EF-hand domain-containing protein</fullName>
    </recommendedName>
</protein>
<sequence>MAEEELTDVTSLRQRMDPELHVREEGRLRVPNKQQLQAVHQDINPRGYSKWPLERFVRAAHEGDLELLTKMLNREDPIDGYHHDFNAHHKPDGYNALQAAAMAGQLEAVQMLLEAGVDPHVKRSMPEGEDPKEGETSRELAEKHGWDDIAAALKEAEKSFPRGLYKEFGRNNNAKLWPIDRPEGLDPEQEQRAKAAYKKMSRPLPRKEDRLFYGDLVFGVNFGTDAKGRPIKVKKPIAPAENGAVADGQVHPQAEAAKAAAEAPGTLPASSSSDVLPSPGGECEGDFCRGPLRRFYGARPEHLPPPLDTDREEEPQTEAIEETVRVIGAKRTDVVRDSGLKRESALTMEEKVLEELEKLKSVIHGHFERQTALLKTVARGVPLEPRGLQHALRPIPAASPEGECAKPTTAEAMQLGIRRSTQTDASASSEPMSSVMSAASEGLNSSDTFVNDFLKAFEDKAHHAAERLYQKKRSSLFTNFDEETSVRSYAKRLVRSPFFAHAVTTIIVFNLVILGIEVDVSTTLGQDDIPRWFGVCNGIVVILFTLELGISLYAQGCRTFFCGRERWWNFFDLVIILLSLFESVLDFWVESTSSASQGVSASHLRFVRTVRLARALRGIRVMRLLRYVSALRTLVLSIMSSMASLMWTLILLLLLFYSFGVLFTQLVSDECRYQEIARTQQSNSVPRCEEDFGDYYWSSISMSMLTLFMSTTGGVDWEDALDPLMKISLIAVGCLVVYITITFFAIVNVITGVFVTTAMETTAADKDLMVMKQLQRKNVQVDDLKSLFAEISGSERNVEVSIHQFKAAMSSAKFAAFLQSMGISTEDVGVLFKLLDADASGLVELDEFVTGCLNLHGTAKSLQLARMSYENKLTRREIKHMHDALRDLHLMTTMLYENWTV</sequence>
<feature type="repeat" description="ANK" evidence="6">
    <location>
        <begin position="92"/>
        <end position="124"/>
    </location>
</feature>
<evidence type="ECO:0000313" key="10">
    <source>
        <dbReference type="EMBL" id="CAK9114387.1"/>
    </source>
</evidence>
<name>A0ABP0SPR1_9DINO</name>
<feature type="transmembrane region" description="Helical" evidence="8">
    <location>
        <begin position="567"/>
        <end position="589"/>
    </location>
</feature>
<dbReference type="Pfam" id="PF00520">
    <property type="entry name" value="Ion_trans"/>
    <property type="match status" value="1"/>
</dbReference>
<evidence type="ECO:0000259" key="9">
    <source>
        <dbReference type="PROSITE" id="PS50222"/>
    </source>
</evidence>
<feature type="transmembrane region" description="Helical" evidence="8">
    <location>
        <begin position="695"/>
        <end position="715"/>
    </location>
</feature>
<dbReference type="EMBL" id="CAXAMN010028005">
    <property type="protein sequence ID" value="CAK9114387.1"/>
    <property type="molecule type" value="Genomic_DNA"/>
</dbReference>
<feature type="domain" description="EF-hand" evidence="9">
    <location>
        <begin position="823"/>
        <end position="858"/>
    </location>
</feature>
<dbReference type="InterPro" id="IPR036770">
    <property type="entry name" value="Ankyrin_rpt-contain_sf"/>
</dbReference>
<dbReference type="InterPro" id="IPR018247">
    <property type="entry name" value="EF_Hand_1_Ca_BS"/>
</dbReference>
<dbReference type="Pfam" id="PF00023">
    <property type="entry name" value="Ank"/>
    <property type="match status" value="1"/>
</dbReference>
<dbReference type="InterPro" id="IPR043203">
    <property type="entry name" value="VGCC_Ca_Na"/>
</dbReference>
<dbReference type="PROSITE" id="PS00018">
    <property type="entry name" value="EF_HAND_1"/>
    <property type="match status" value="1"/>
</dbReference>
<feature type="transmembrane region" description="Helical" evidence="8">
    <location>
        <begin position="498"/>
        <end position="520"/>
    </location>
</feature>
<dbReference type="SMART" id="SM00248">
    <property type="entry name" value="ANK"/>
    <property type="match status" value="1"/>
</dbReference>